<dbReference type="AlphaFoldDB" id="A0AAD9L0Z6"/>
<protein>
    <submittedName>
        <fullName evidence="2">Uncharacterized protein</fullName>
    </submittedName>
</protein>
<name>A0AAD9L0Z6_RIDPI</name>
<dbReference type="InterPro" id="IPR029274">
    <property type="entry name" value="DUF4615"/>
</dbReference>
<evidence type="ECO:0000313" key="2">
    <source>
        <dbReference type="EMBL" id="KAK2180980.1"/>
    </source>
</evidence>
<proteinExistence type="inferred from homology"/>
<dbReference type="Proteomes" id="UP001209878">
    <property type="component" value="Unassembled WGS sequence"/>
</dbReference>
<keyword evidence="3" id="KW-1185">Reference proteome</keyword>
<comment type="caution">
    <text evidence="2">The sequence shown here is derived from an EMBL/GenBank/DDBJ whole genome shotgun (WGS) entry which is preliminary data.</text>
</comment>
<sequence>MSGGVIVGMPLCLNALRPECPKPSRNAPIAKSQCPNHEVAMLQPRSRNTPLLASAADVGSLDNDEVQPEQLQVYFEVELAWCIQQLELALHTDVSARQGAEAVKVLKVLKNPKAALVKKRHAMRTTFGDYRKKMQEEEKMFASSDAVSQPMTSERASVTYGRPVTSRLTPEEVPSESTAQMEKAQQFVNNKAACFKFNFSVSNAVTEVLTDCSANGSGINAGDSGASASAGVEHWPSVVFVPFVKSALRLMGSY</sequence>
<reference evidence="2" key="1">
    <citation type="journal article" date="2023" name="Mol. Biol. Evol.">
        <title>Third-Generation Sequencing Reveals the Adaptive Role of the Epigenome in Three Deep-Sea Polychaetes.</title>
        <authorList>
            <person name="Perez M."/>
            <person name="Aroh O."/>
            <person name="Sun Y."/>
            <person name="Lan Y."/>
            <person name="Juniper S.K."/>
            <person name="Young C.R."/>
            <person name="Angers B."/>
            <person name="Qian P.Y."/>
        </authorList>
    </citation>
    <scope>NUCLEOTIDE SEQUENCE</scope>
    <source>
        <strain evidence="2">R07B-5</strain>
    </source>
</reference>
<accession>A0AAD9L0Z6</accession>
<dbReference type="PANTHER" id="PTHR13602:SF2">
    <property type="entry name" value="UPF0488 PROTEIN C8ORF33"/>
    <property type="match status" value="1"/>
</dbReference>
<evidence type="ECO:0000313" key="3">
    <source>
        <dbReference type="Proteomes" id="UP001209878"/>
    </source>
</evidence>
<dbReference type="Pfam" id="PF15393">
    <property type="entry name" value="DUF4615"/>
    <property type="match status" value="1"/>
</dbReference>
<dbReference type="EMBL" id="JAODUO010000418">
    <property type="protein sequence ID" value="KAK2180980.1"/>
    <property type="molecule type" value="Genomic_DNA"/>
</dbReference>
<evidence type="ECO:0000256" key="1">
    <source>
        <dbReference type="ARBA" id="ARBA00005707"/>
    </source>
</evidence>
<dbReference type="PANTHER" id="PTHR13602">
    <property type="entry name" value="UPF0488 PROTEIN C8ORF33"/>
    <property type="match status" value="1"/>
</dbReference>
<gene>
    <name evidence="2" type="ORF">NP493_417g02047</name>
</gene>
<comment type="similarity">
    <text evidence="1">Belongs to the UPF0488 family.</text>
</comment>
<organism evidence="2 3">
    <name type="scientific">Ridgeia piscesae</name>
    <name type="common">Tubeworm</name>
    <dbReference type="NCBI Taxonomy" id="27915"/>
    <lineage>
        <taxon>Eukaryota</taxon>
        <taxon>Metazoa</taxon>
        <taxon>Spiralia</taxon>
        <taxon>Lophotrochozoa</taxon>
        <taxon>Annelida</taxon>
        <taxon>Polychaeta</taxon>
        <taxon>Sedentaria</taxon>
        <taxon>Canalipalpata</taxon>
        <taxon>Sabellida</taxon>
        <taxon>Siboglinidae</taxon>
        <taxon>Ridgeia</taxon>
    </lineage>
</organism>